<dbReference type="InterPro" id="IPR020023">
    <property type="entry name" value="PseG"/>
</dbReference>
<dbReference type="RefSeq" id="WP_188802776.1">
    <property type="nucleotide sequence ID" value="NZ_BMOK01000006.1"/>
</dbReference>
<feature type="binding site" evidence="3">
    <location>
        <position position="272"/>
    </location>
    <ligand>
        <name>substrate</name>
    </ligand>
</feature>
<dbReference type="EMBL" id="BMOK01000006">
    <property type="protein sequence ID" value="GGL54463.1"/>
    <property type="molecule type" value="Genomic_DNA"/>
</dbReference>
<evidence type="ECO:0000256" key="2">
    <source>
        <dbReference type="PIRSR" id="PIRSR620023-1"/>
    </source>
</evidence>
<dbReference type="GO" id="GO:0016787">
    <property type="term" value="F:hydrolase activity"/>
    <property type="evidence" value="ECO:0007669"/>
    <property type="project" value="UniProtKB-KW"/>
</dbReference>
<feature type="binding site" evidence="3">
    <location>
        <position position="172"/>
    </location>
    <ligand>
        <name>substrate</name>
    </ligand>
</feature>
<reference evidence="5" key="2">
    <citation type="submission" date="2020-09" db="EMBL/GenBank/DDBJ databases">
        <authorList>
            <person name="Sun Q."/>
            <person name="Ohkuma M."/>
        </authorList>
    </citation>
    <scope>NUCLEOTIDE SEQUENCE</scope>
    <source>
        <strain evidence="5">JCM 15325</strain>
    </source>
</reference>
<dbReference type="GO" id="GO:0016758">
    <property type="term" value="F:hexosyltransferase activity"/>
    <property type="evidence" value="ECO:0007669"/>
    <property type="project" value="InterPro"/>
</dbReference>
<dbReference type="Gene3D" id="3.40.50.2000">
    <property type="entry name" value="Glycogen Phosphorylase B"/>
    <property type="match status" value="1"/>
</dbReference>
<feature type="active site" description="Proton acceptor" evidence="2">
    <location>
        <position position="18"/>
    </location>
</feature>
<dbReference type="InterPro" id="IPR007235">
    <property type="entry name" value="Glyco_trans_28_C"/>
</dbReference>
<protein>
    <submittedName>
        <fullName evidence="5">UDP-2,4-diacetamido-2,4, 6-trideoxy-beta-L-altropyranose hydrolase</fullName>
    </submittedName>
</protein>
<dbReference type="Gene3D" id="3.40.50.11190">
    <property type="match status" value="1"/>
</dbReference>
<dbReference type="PANTHER" id="PTHR21015">
    <property type="entry name" value="UDP-N-ACETYLGLUCOSAMINE--N-ACETYLMURAMYL-(PENTAPEPTIDE) PYROPHOSPHORYL-UNDECAPRENOL N-ACETYLGLUCOSAMINE TRANSFERASE 1"/>
    <property type="match status" value="1"/>
</dbReference>
<organism evidence="5 6">
    <name type="scientific">Sporolactobacillus putidus</name>
    <dbReference type="NCBI Taxonomy" id="492735"/>
    <lineage>
        <taxon>Bacteria</taxon>
        <taxon>Bacillati</taxon>
        <taxon>Bacillota</taxon>
        <taxon>Bacilli</taxon>
        <taxon>Bacillales</taxon>
        <taxon>Sporolactobacillaceae</taxon>
        <taxon>Sporolactobacillus</taxon>
    </lineage>
</organism>
<evidence type="ECO:0000259" key="4">
    <source>
        <dbReference type="Pfam" id="PF04101"/>
    </source>
</evidence>
<dbReference type="AlphaFoldDB" id="A0A917S4A8"/>
<keyword evidence="1" id="KW-0472">Membrane</keyword>
<proteinExistence type="predicted"/>
<gene>
    <name evidence="5" type="primary">rkpO</name>
    <name evidence="5" type="ORF">GCM10007968_18160</name>
</gene>
<sequence>MKNIGIRVDASVCIGSGHIMRCLTLANQLKRAEINVVFFCRELKGNLNTLVRQNGFKIVELRSIGEAEESNIWQWYDENWFEDARELLNLFRDEKLLPDLLIVDHYGLDEKWETVLCEHSNRIMVIDDLANRKHRCSILLDQNVLEDFLKRYDDLVPDSCQKLLGPDYILFRDEFIHSVRKERTGAIANILVSFGGTDPQNETLRVVKLLSSLNQKVTVNVVVGQSNKFRHEIQHFCSQFENFYYFCQVSDMVPLINQADIAIGAGGISMWERCFLGLPSIVMAIADNQIRIAEEVRKLGAIIYLGESRAVSSEQIKESVHYLLNHADRVQSLSRCGSNIFNKDKIKSFPVVRTILGVIK</sequence>
<keyword evidence="5" id="KW-0378">Hydrolase</keyword>
<feature type="domain" description="Glycosyl transferase family 28 C-terminal" evidence="4">
    <location>
        <begin position="194"/>
        <end position="336"/>
    </location>
</feature>
<evidence type="ECO:0000256" key="3">
    <source>
        <dbReference type="PIRSR" id="PIRSR620023-2"/>
    </source>
</evidence>
<keyword evidence="6" id="KW-1185">Reference proteome</keyword>
<dbReference type="SUPFAM" id="SSF53756">
    <property type="entry name" value="UDP-Glycosyltransferase/glycogen phosphorylase"/>
    <property type="match status" value="1"/>
</dbReference>
<comment type="caution">
    <text evidence="5">The sequence shown here is derived from an EMBL/GenBank/DDBJ whole genome shotgun (WGS) entry which is preliminary data.</text>
</comment>
<evidence type="ECO:0000313" key="5">
    <source>
        <dbReference type="EMBL" id="GGL54463.1"/>
    </source>
</evidence>
<evidence type="ECO:0000313" key="6">
    <source>
        <dbReference type="Proteomes" id="UP000654670"/>
    </source>
</evidence>
<evidence type="ECO:0000256" key="1">
    <source>
        <dbReference type="ARBA" id="ARBA00023136"/>
    </source>
</evidence>
<reference evidence="5" key="1">
    <citation type="journal article" date="2014" name="Int. J. Syst. Evol. Microbiol.">
        <title>Complete genome sequence of Corynebacterium casei LMG S-19264T (=DSM 44701T), isolated from a smear-ripened cheese.</title>
        <authorList>
            <consortium name="US DOE Joint Genome Institute (JGI-PGF)"/>
            <person name="Walter F."/>
            <person name="Albersmeier A."/>
            <person name="Kalinowski J."/>
            <person name="Ruckert C."/>
        </authorList>
    </citation>
    <scope>NUCLEOTIDE SEQUENCE</scope>
    <source>
        <strain evidence="5">JCM 15325</strain>
    </source>
</reference>
<name>A0A917S4A8_9BACL</name>
<dbReference type="Proteomes" id="UP000654670">
    <property type="component" value="Unassembled WGS sequence"/>
</dbReference>
<accession>A0A917S4A8</accession>
<dbReference type="Pfam" id="PF04101">
    <property type="entry name" value="Glyco_tran_28_C"/>
    <property type="match status" value="1"/>
</dbReference>
<dbReference type="NCBIfam" id="TIGR03590">
    <property type="entry name" value="PseG"/>
    <property type="match status" value="1"/>
</dbReference>
<dbReference type="PANTHER" id="PTHR21015:SF22">
    <property type="entry name" value="GLYCOSYLTRANSFERASE"/>
    <property type="match status" value="1"/>
</dbReference>